<dbReference type="PANTHER" id="PTHR46880:SF8">
    <property type="entry name" value="E3 SUMO-PROTEIN LIGASE KIAA1586"/>
    <property type="match status" value="1"/>
</dbReference>
<dbReference type="AlphaFoldDB" id="A0A8C4Q8L3"/>
<protein>
    <submittedName>
        <fullName evidence="1">Uncharacterized protein</fullName>
    </submittedName>
</protein>
<proteinExistence type="predicted"/>
<dbReference type="OMA" id="CITNEIK"/>
<reference evidence="1" key="2">
    <citation type="submission" date="2025-09" db="UniProtKB">
        <authorList>
            <consortium name="Ensembl"/>
        </authorList>
    </citation>
    <scope>IDENTIFICATION</scope>
</reference>
<dbReference type="Ensembl" id="ENSEBUT00000011903.1">
    <property type="protein sequence ID" value="ENSEBUP00000011336.1"/>
    <property type="gene ID" value="ENSEBUG00000007286.1"/>
</dbReference>
<evidence type="ECO:0000313" key="2">
    <source>
        <dbReference type="Proteomes" id="UP000694388"/>
    </source>
</evidence>
<keyword evidence="2" id="KW-1185">Reference proteome</keyword>
<sequence length="359" mass="40515">MSRTHEIAQELTEKGGQDLLGNVVRAVSETVLAETDAVFRTAYYLAKMNRPFTDHDNLIELQRKNGVSMDTSLHSRYSSTKIVEHMAKSAMTVNVKASIDGATLEFVFLELVELESQKAEGIEEALLSCLDAAGFSEEWLQKNWISFVSDGACVMFGKNSGVATRLTARYPNLFTWHCMNHRLELAVSDAVDEVQSINHFKAFMEKIHNLYSQSNKNSRELLEAALEVDSRVKKIGRVLNTRWVASSFRAVKAVWRSYEALNRHFENAAGDQTRSSKERQTYRGLAHRMQSKEFLCDLALMYDVLSELANLSQQLQAHSITLLRAEQLLKRTIQLLASFKDCPGEMLEVALKAKASGHF</sequence>
<dbReference type="GeneTree" id="ENSGT00940000162903"/>
<accession>A0A8C4Q8L3</accession>
<dbReference type="Proteomes" id="UP000694388">
    <property type="component" value="Unplaced"/>
</dbReference>
<organism evidence="1 2">
    <name type="scientific">Eptatretus burgeri</name>
    <name type="common">Inshore hagfish</name>
    <dbReference type="NCBI Taxonomy" id="7764"/>
    <lineage>
        <taxon>Eukaryota</taxon>
        <taxon>Metazoa</taxon>
        <taxon>Chordata</taxon>
        <taxon>Craniata</taxon>
        <taxon>Vertebrata</taxon>
        <taxon>Cyclostomata</taxon>
        <taxon>Myxini</taxon>
        <taxon>Myxiniformes</taxon>
        <taxon>Myxinidae</taxon>
        <taxon>Eptatretinae</taxon>
        <taxon>Eptatretus</taxon>
    </lineage>
</organism>
<evidence type="ECO:0000313" key="1">
    <source>
        <dbReference type="Ensembl" id="ENSEBUP00000011336.1"/>
    </source>
</evidence>
<reference evidence="1" key="1">
    <citation type="submission" date="2025-08" db="UniProtKB">
        <authorList>
            <consortium name="Ensembl"/>
        </authorList>
    </citation>
    <scope>IDENTIFICATION</scope>
</reference>
<name>A0A8C4Q8L3_EPTBU</name>
<dbReference type="PANTHER" id="PTHR46880">
    <property type="entry name" value="RAS-ASSOCIATING DOMAIN-CONTAINING PROTEIN"/>
    <property type="match status" value="1"/>
</dbReference>